<feature type="region of interest" description="Disordered" evidence="1">
    <location>
        <begin position="24"/>
        <end position="59"/>
    </location>
</feature>
<evidence type="ECO:0000313" key="3">
    <source>
        <dbReference type="Proteomes" id="UP000238217"/>
    </source>
</evidence>
<comment type="caution">
    <text evidence="2">The sequence shown here is derived from an EMBL/GenBank/DDBJ whole genome shotgun (WGS) entry which is preliminary data.</text>
</comment>
<feature type="compositionally biased region" description="Acidic residues" evidence="1">
    <location>
        <begin position="41"/>
        <end position="53"/>
    </location>
</feature>
<sequence>MLDAHTVQLRAGDQTVRIIGPAQQTLRRLREHPDSTTSPEAEAESDAEDETDDGAPPADRAIRVRARRQLAAVLLDGLPRPAALLAEQLTDLHLGLLLLRDDHPVDRGDLAAGYPAAAVGLTRAAAVRRACLRQNSEAAVVCAAPTPDAWPADTVPTPDAAAPRHLQAAPPQEPVDIQVIFAQRAVAPAHLTAAASRAQLVLPVVQHSAHWQIGPLLSRDHGPCPRCLLLHGTAVDPHFAAVQTALAEQGAAQDQITDRPVPSDEPQSAAVLASLLAREIQLAVDGEFTPQTASRMIGLSLRTGELSLVPVTPHSECDCRLHTATAR</sequence>
<gene>
    <name evidence="2" type="ORF">BCL67_11296</name>
</gene>
<dbReference type="Proteomes" id="UP000238217">
    <property type="component" value="Unassembled WGS sequence"/>
</dbReference>
<dbReference type="AlphaFoldDB" id="A0A2T0YGT3"/>
<accession>A0A2T0YGT3</accession>
<name>A0A2T0YGT3_9MICC</name>
<protein>
    <recommendedName>
        <fullName evidence="4">Bacteriocin biosynthesis cyclodehydratase domain-containing protein</fullName>
    </recommendedName>
</protein>
<evidence type="ECO:0000256" key="1">
    <source>
        <dbReference type="SAM" id="MobiDB-lite"/>
    </source>
</evidence>
<organism evidence="2 3">
    <name type="scientific">Nesterenkonia sandarakina</name>
    <dbReference type="NCBI Taxonomy" id="272918"/>
    <lineage>
        <taxon>Bacteria</taxon>
        <taxon>Bacillati</taxon>
        <taxon>Actinomycetota</taxon>
        <taxon>Actinomycetes</taxon>
        <taxon>Micrococcales</taxon>
        <taxon>Micrococcaceae</taxon>
        <taxon>Nesterenkonia</taxon>
    </lineage>
</organism>
<dbReference type="Gene3D" id="3.40.50.720">
    <property type="entry name" value="NAD(P)-binding Rossmann-like Domain"/>
    <property type="match status" value="1"/>
</dbReference>
<reference evidence="2 3" key="1">
    <citation type="submission" date="2018-03" db="EMBL/GenBank/DDBJ databases">
        <title>Comparative analysis of microorganisms from saline springs in Andes Mountain Range, Colombia.</title>
        <authorList>
            <person name="Rubin E."/>
        </authorList>
    </citation>
    <scope>NUCLEOTIDE SEQUENCE [LARGE SCALE GENOMIC DNA]</scope>
    <source>
        <strain evidence="2 3">CG 35</strain>
    </source>
</reference>
<evidence type="ECO:0000313" key="2">
    <source>
        <dbReference type="EMBL" id="PRZ14232.1"/>
    </source>
</evidence>
<evidence type="ECO:0008006" key="4">
    <source>
        <dbReference type="Google" id="ProtNLM"/>
    </source>
</evidence>
<keyword evidence="3" id="KW-1185">Reference proteome</keyword>
<dbReference type="EMBL" id="PVTY01000012">
    <property type="protein sequence ID" value="PRZ14232.1"/>
    <property type="molecule type" value="Genomic_DNA"/>
</dbReference>
<proteinExistence type="predicted"/>